<dbReference type="AlphaFoldDB" id="A0A024S4I9"/>
<accession>A0A024S4I9</accession>
<protein>
    <submittedName>
        <fullName evidence="1">Uncharacterized protein</fullName>
    </submittedName>
</protein>
<evidence type="ECO:0000313" key="2">
    <source>
        <dbReference type="Proteomes" id="UP000024376"/>
    </source>
</evidence>
<sequence length="126" mass="14110">MSKSASTRHERALWLRTVAPLELFDRTSSVSLAAEGPASALPDTQMLVTGVHYPPYWFGSWPPPPLVGMAALFSSMRYGLQYRIASRAVAHLLLAAQCCLPLQYRVREYIEQILCHRMKGNLARGH</sequence>
<dbReference type="KEGG" id="trr:M419DRAFT_132046"/>
<name>A0A024S4I9_HYPJR</name>
<reference evidence="2" key="1">
    <citation type="journal article" date="2013" name="Ind. Biotechnol.">
        <title>Comparative genomics analysis of Trichoderma reesei strains.</title>
        <authorList>
            <person name="Koike H."/>
            <person name="Aerts A."/>
            <person name="LaButti K."/>
            <person name="Grigoriev I.V."/>
            <person name="Baker S.E."/>
        </authorList>
    </citation>
    <scope>NUCLEOTIDE SEQUENCE [LARGE SCALE GENOMIC DNA]</scope>
    <source>
        <strain evidence="2">ATCC 56765 / BCRC 32924 / NRRL 11460 / Rut C-30</strain>
    </source>
</reference>
<dbReference type="Proteomes" id="UP000024376">
    <property type="component" value="Unassembled WGS sequence"/>
</dbReference>
<evidence type="ECO:0000313" key="1">
    <source>
        <dbReference type="EMBL" id="ETR99987.1"/>
    </source>
</evidence>
<dbReference type="HOGENOM" id="CLU_1981877_0_0_1"/>
<proteinExistence type="predicted"/>
<dbReference type="EMBL" id="KI911154">
    <property type="protein sequence ID" value="ETR99987.1"/>
    <property type="molecule type" value="Genomic_DNA"/>
</dbReference>
<gene>
    <name evidence="1" type="ORF">M419DRAFT_132046</name>
</gene>
<organism evidence="1 2">
    <name type="scientific">Hypocrea jecorina (strain ATCC 56765 / BCRC 32924 / NRRL 11460 / Rut C-30)</name>
    <name type="common">Trichoderma reesei</name>
    <dbReference type="NCBI Taxonomy" id="1344414"/>
    <lineage>
        <taxon>Eukaryota</taxon>
        <taxon>Fungi</taxon>
        <taxon>Dikarya</taxon>
        <taxon>Ascomycota</taxon>
        <taxon>Pezizomycotina</taxon>
        <taxon>Sordariomycetes</taxon>
        <taxon>Hypocreomycetidae</taxon>
        <taxon>Hypocreales</taxon>
        <taxon>Hypocreaceae</taxon>
        <taxon>Trichoderma</taxon>
    </lineage>
</organism>